<name>A0ACD3BHJ3_9AGAR</name>
<dbReference type="EMBL" id="ML208259">
    <property type="protein sequence ID" value="TFK77316.1"/>
    <property type="molecule type" value="Genomic_DNA"/>
</dbReference>
<evidence type="ECO:0000313" key="2">
    <source>
        <dbReference type="Proteomes" id="UP000308600"/>
    </source>
</evidence>
<proteinExistence type="predicted"/>
<organism evidence="1 2">
    <name type="scientific">Pluteus cervinus</name>
    <dbReference type="NCBI Taxonomy" id="181527"/>
    <lineage>
        <taxon>Eukaryota</taxon>
        <taxon>Fungi</taxon>
        <taxon>Dikarya</taxon>
        <taxon>Basidiomycota</taxon>
        <taxon>Agaricomycotina</taxon>
        <taxon>Agaricomycetes</taxon>
        <taxon>Agaricomycetidae</taxon>
        <taxon>Agaricales</taxon>
        <taxon>Pluteineae</taxon>
        <taxon>Pluteaceae</taxon>
        <taxon>Pluteus</taxon>
    </lineage>
</organism>
<keyword evidence="2" id="KW-1185">Reference proteome</keyword>
<accession>A0ACD3BHJ3</accession>
<evidence type="ECO:0000313" key="1">
    <source>
        <dbReference type="EMBL" id="TFK77316.1"/>
    </source>
</evidence>
<dbReference type="Proteomes" id="UP000308600">
    <property type="component" value="Unassembled WGS sequence"/>
</dbReference>
<sequence>MSRTTWRRNETAAWSLRPFEALADAALRNNHKQPACFLPSLHLDMARSVLSIVLVWALAILRAVAFQVDVLDTDYTRQTCSGMWGGKSTFINITFDAASQGQLAMLVYEWSDAQYLGKVTDPSDEYLPKTYVCTSSAVSTGFCAREDLGRFILDLPQGMSINDTSFWSGRVHLHGGSSNGESQSGFWDNPEGNPTPPVTGNESPWRKRATPASGIHNPSPPGTYHYDEPIQYLVRKTGYYCVAIVPVTVQPLGRADTDVAFHPSYRGTVLFQNVFNGQLAAGDYPKVNFYFAMFVVYGAAGAVWAWLCYKNAQDLLPLQYYLSGLVGLLVIEMLARWGYYRYLNAHGRSTTAIIFLIVVAILEAGRNSMSFFMLLLVSLGLSVFRESLGRTMLKCQILAGAHFIFGVLYAVGIVELELRSTSSFMLLLFIIPLALSLTTFLLWIMYSLSATVTHLHTRKQRYKGKMFQRLTWILRLACAGLVAFFLVSSVAFSGRLSEDYASKSWRLQWLLLDGWLALLYLCAFSSISYLWRPSSNNRRLVLSDEIAQDEEDAEDYDMDALEHRTRAREEDDNATLVGSTRGALQTDRVVFEIGDEDEDDPATPKRQRPGRSSVDDGDEDDEDEREGLMNSGPHRSRND</sequence>
<gene>
    <name evidence="1" type="ORF">BDN72DRAFT_953770</name>
</gene>
<reference evidence="1 2" key="1">
    <citation type="journal article" date="2019" name="Nat. Ecol. Evol.">
        <title>Megaphylogeny resolves global patterns of mushroom evolution.</title>
        <authorList>
            <person name="Varga T."/>
            <person name="Krizsan K."/>
            <person name="Foldi C."/>
            <person name="Dima B."/>
            <person name="Sanchez-Garcia M."/>
            <person name="Sanchez-Ramirez S."/>
            <person name="Szollosi G.J."/>
            <person name="Szarkandi J.G."/>
            <person name="Papp V."/>
            <person name="Albert L."/>
            <person name="Andreopoulos W."/>
            <person name="Angelini C."/>
            <person name="Antonin V."/>
            <person name="Barry K.W."/>
            <person name="Bougher N.L."/>
            <person name="Buchanan P."/>
            <person name="Buyck B."/>
            <person name="Bense V."/>
            <person name="Catcheside P."/>
            <person name="Chovatia M."/>
            <person name="Cooper J."/>
            <person name="Damon W."/>
            <person name="Desjardin D."/>
            <person name="Finy P."/>
            <person name="Geml J."/>
            <person name="Haridas S."/>
            <person name="Hughes K."/>
            <person name="Justo A."/>
            <person name="Karasinski D."/>
            <person name="Kautmanova I."/>
            <person name="Kiss B."/>
            <person name="Kocsube S."/>
            <person name="Kotiranta H."/>
            <person name="LaButti K.M."/>
            <person name="Lechner B.E."/>
            <person name="Liimatainen K."/>
            <person name="Lipzen A."/>
            <person name="Lukacs Z."/>
            <person name="Mihaltcheva S."/>
            <person name="Morgado L.N."/>
            <person name="Niskanen T."/>
            <person name="Noordeloos M.E."/>
            <person name="Ohm R.A."/>
            <person name="Ortiz-Santana B."/>
            <person name="Ovrebo C."/>
            <person name="Racz N."/>
            <person name="Riley R."/>
            <person name="Savchenko A."/>
            <person name="Shiryaev A."/>
            <person name="Soop K."/>
            <person name="Spirin V."/>
            <person name="Szebenyi C."/>
            <person name="Tomsovsky M."/>
            <person name="Tulloss R.E."/>
            <person name="Uehling J."/>
            <person name="Grigoriev I.V."/>
            <person name="Vagvolgyi C."/>
            <person name="Papp T."/>
            <person name="Martin F.M."/>
            <person name="Miettinen O."/>
            <person name="Hibbett D.S."/>
            <person name="Nagy L.G."/>
        </authorList>
    </citation>
    <scope>NUCLEOTIDE SEQUENCE [LARGE SCALE GENOMIC DNA]</scope>
    <source>
        <strain evidence="1 2">NL-1719</strain>
    </source>
</reference>
<protein>
    <submittedName>
        <fullName evidence="1">Uncharacterized protein</fullName>
    </submittedName>
</protein>